<name>A0A5E6Y887_PSEFL</name>
<proteinExistence type="predicted"/>
<protein>
    <submittedName>
        <fullName evidence="1">Uncharacterized protein</fullName>
    </submittedName>
</protein>
<evidence type="ECO:0000313" key="1">
    <source>
        <dbReference type="EMBL" id="VVN50062.1"/>
    </source>
</evidence>
<gene>
    <name evidence="1" type="ORF">PS685_00175</name>
</gene>
<dbReference type="Proteomes" id="UP000326437">
    <property type="component" value="Unassembled WGS sequence"/>
</dbReference>
<sequence>MSYGIRTWNANGVLEMDTDTFTYQVLHSQTYSLGPSQILTVPIAGFVPATCSAAILPVGVPAYPWASEAMPYVRVGNGVVTIRARNPSESNPIVTTRLTFRLLAMRYK</sequence>
<dbReference type="EMBL" id="CABVHO010000001">
    <property type="protein sequence ID" value="VVN50062.1"/>
    <property type="molecule type" value="Genomic_DNA"/>
</dbReference>
<evidence type="ECO:0000313" key="2">
    <source>
        <dbReference type="Proteomes" id="UP000326437"/>
    </source>
</evidence>
<organism evidence="1 2">
    <name type="scientific">Pseudomonas fluorescens</name>
    <dbReference type="NCBI Taxonomy" id="294"/>
    <lineage>
        <taxon>Bacteria</taxon>
        <taxon>Pseudomonadati</taxon>
        <taxon>Pseudomonadota</taxon>
        <taxon>Gammaproteobacteria</taxon>
        <taxon>Pseudomonadales</taxon>
        <taxon>Pseudomonadaceae</taxon>
        <taxon>Pseudomonas</taxon>
    </lineage>
</organism>
<reference evidence="1 2" key="1">
    <citation type="submission" date="2019-09" db="EMBL/GenBank/DDBJ databases">
        <authorList>
            <person name="Chandra G."/>
            <person name="Truman W A."/>
        </authorList>
    </citation>
    <scope>NUCLEOTIDE SEQUENCE [LARGE SCALE GENOMIC DNA]</scope>
    <source>
        <strain evidence="1">PS685</strain>
    </source>
</reference>
<dbReference type="AlphaFoldDB" id="A0A5E6Y887"/>
<accession>A0A5E6Y887</accession>